<dbReference type="InterPro" id="IPR015943">
    <property type="entry name" value="WD40/YVTN_repeat-like_dom_sf"/>
</dbReference>
<evidence type="ECO:0000256" key="4">
    <source>
        <dbReference type="ARBA" id="ARBA00023242"/>
    </source>
</evidence>
<keyword evidence="3" id="KW-0677">Repeat</keyword>
<proteinExistence type="predicted"/>
<dbReference type="PROSITE" id="PS50082">
    <property type="entry name" value="WD_REPEATS_2"/>
    <property type="match status" value="1"/>
</dbReference>
<evidence type="ECO:0000256" key="1">
    <source>
        <dbReference type="ARBA" id="ARBA00004123"/>
    </source>
</evidence>
<evidence type="ECO:0000313" key="7">
    <source>
        <dbReference type="EMBL" id="RKP11097.1"/>
    </source>
</evidence>
<keyword evidence="2 5" id="KW-0853">WD repeat</keyword>
<feature type="repeat" description="WD" evidence="5">
    <location>
        <begin position="61"/>
        <end position="102"/>
    </location>
</feature>
<dbReference type="InterPro" id="IPR036322">
    <property type="entry name" value="WD40_repeat_dom_sf"/>
</dbReference>
<evidence type="ECO:0000313" key="8">
    <source>
        <dbReference type="Proteomes" id="UP000271241"/>
    </source>
</evidence>
<feature type="compositionally biased region" description="Acidic residues" evidence="6">
    <location>
        <begin position="418"/>
        <end position="430"/>
    </location>
</feature>
<comment type="subcellular location">
    <subcellularLocation>
        <location evidence="1">Nucleus</location>
    </subcellularLocation>
</comment>
<accession>A0A4P9XXN8</accession>
<dbReference type="PROSITE" id="PS50294">
    <property type="entry name" value="WD_REPEATS_REGION"/>
    <property type="match status" value="1"/>
</dbReference>
<keyword evidence="4" id="KW-0539">Nucleus</keyword>
<evidence type="ECO:0000256" key="2">
    <source>
        <dbReference type="ARBA" id="ARBA00022574"/>
    </source>
</evidence>
<dbReference type="SUPFAM" id="SSF50978">
    <property type="entry name" value="WD40 repeat-like"/>
    <property type="match status" value="1"/>
</dbReference>
<dbReference type="AlphaFoldDB" id="A0A4P9XXN8"/>
<dbReference type="EMBL" id="KZ992427">
    <property type="protein sequence ID" value="RKP11097.1"/>
    <property type="molecule type" value="Genomic_DNA"/>
</dbReference>
<name>A0A4P9XXN8_9FUNG</name>
<dbReference type="Gene3D" id="2.130.10.10">
    <property type="entry name" value="YVTN repeat-like/Quinoprotein amine dehydrogenase"/>
    <property type="match status" value="2"/>
</dbReference>
<dbReference type="PANTHER" id="PTHR44040:SF1">
    <property type="entry name" value="RETINOBLASTOMA-BINDING PROTEIN 5"/>
    <property type="match status" value="1"/>
</dbReference>
<protein>
    <submittedName>
        <fullName evidence="7">WD40-repeat-containing domain protein</fullName>
    </submittedName>
</protein>
<evidence type="ECO:0000256" key="5">
    <source>
        <dbReference type="PROSITE-ProRule" id="PRU00221"/>
    </source>
</evidence>
<organism evidence="7 8">
    <name type="scientific">Thamnocephalis sphaerospora</name>
    <dbReference type="NCBI Taxonomy" id="78915"/>
    <lineage>
        <taxon>Eukaryota</taxon>
        <taxon>Fungi</taxon>
        <taxon>Fungi incertae sedis</taxon>
        <taxon>Zoopagomycota</taxon>
        <taxon>Zoopagomycotina</taxon>
        <taxon>Zoopagomycetes</taxon>
        <taxon>Zoopagales</taxon>
        <taxon>Sigmoideomycetaceae</taxon>
        <taxon>Thamnocephalis</taxon>
    </lineage>
</organism>
<dbReference type="GO" id="GO:0048188">
    <property type="term" value="C:Set1C/COMPASS complex"/>
    <property type="evidence" value="ECO:0007669"/>
    <property type="project" value="InterPro"/>
</dbReference>
<dbReference type="SMART" id="SM00320">
    <property type="entry name" value="WD40"/>
    <property type="match status" value="6"/>
</dbReference>
<feature type="compositionally biased region" description="Basic and acidic residues" evidence="6">
    <location>
        <begin position="374"/>
        <end position="401"/>
    </location>
</feature>
<dbReference type="OrthoDB" id="196858at2759"/>
<dbReference type="STRING" id="78915.A0A4P9XXN8"/>
<evidence type="ECO:0000256" key="3">
    <source>
        <dbReference type="ARBA" id="ARBA00022737"/>
    </source>
</evidence>
<gene>
    <name evidence="7" type="ORF">THASP1DRAFT_27130</name>
</gene>
<keyword evidence="8" id="KW-1185">Reference proteome</keyword>
<dbReference type="Proteomes" id="UP000271241">
    <property type="component" value="Unassembled WGS sequence"/>
</dbReference>
<dbReference type="InterPro" id="IPR037850">
    <property type="entry name" value="RBBP5/Swd1"/>
</dbReference>
<sequence length="518" mass="57055">MNLQLLPPAEQNYPELLDDCVEGGEALCARWNRQGSYLAVGCRDGRCYVWDYTTRGIARSLDGHIRPVIGVSWSHDSRYLLTNAADWNCIYWDLKTGQRRATVRFNTLVLASAMHPRKNNVMVASTYMGPVTQIRLGADGRKQRSILYAGLEDDDLSKNFVTTLCFDRHGKRLFLGTHKGRLVVLDADSSAVLFTMQVTGSAIRQVRVSKRGGHLAVNSLDRAIRVYDVAYASSETNTDVDENGDATATPAMSLSLRHKFQDLIDRNQWNQCTFSSDEEYVVGGSAHKAEHNVYIWDRLRGNLVKMLEGPKEMVEDICWHPFLPVMATVSAAGRVYIWSVHREEHWSAYAPDFSQLEENVEYVEREDEFDVVPDESHKNIQGEPAHQIDHPRETRNAKDASDESEPAIDVVTVTDANPYDDSDADSDLDAGDEADELAADDTAFHIPVRPDSDLTLLAAHVGLTGVVSGLSAPSTAAAIDQISTAAAIADPTPTPATTEAVLQSGSLDTESALSGHGH</sequence>
<dbReference type="Pfam" id="PF00400">
    <property type="entry name" value="WD40"/>
    <property type="match status" value="3"/>
</dbReference>
<evidence type="ECO:0000256" key="6">
    <source>
        <dbReference type="SAM" id="MobiDB-lite"/>
    </source>
</evidence>
<dbReference type="InterPro" id="IPR001680">
    <property type="entry name" value="WD40_rpt"/>
</dbReference>
<reference evidence="8" key="1">
    <citation type="journal article" date="2018" name="Nat. Microbiol.">
        <title>Leveraging single-cell genomics to expand the fungal tree of life.</title>
        <authorList>
            <person name="Ahrendt S.R."/>
            <person name="Quandt C.A."/>
            <person name="Ciobanu D."/>
            <person name="Clum A."/>
            <person name="Salamov A."/>
            <person name="Andreopoulos B."/>
            <person name="Cheng J.F."/>
            <person name="Woyke T."/>
            <person name="Pelin A."/>
            <person name="Henrissat B."/>
            <person name="Reynolds N.K."/>
            <person name="Benny G.L."/>
            <person name="Smith M.E."/>
            <person name="James T.Y."/>
            <person name="Grigoriev I.V."/>
        </authorList>
    </citation>
    <scope>NUCLEOTIDE SEQUENCE [LARGE SCALE GENOMIC DNA]</scope>
    <source>
        <strain evidence="8">RSA 1356</strain>
    </source>
</reference>
<dbReference type="PANTHER" id="PTHR44040">
    <property type="entry name" value="RETINOBLASTOMA-BINDING PROTEIN 5"/>
    <property type="match status" value="1"/>
</dbReference>
<feature type="region of interest" description="Disordered" evidence="6">
    <location>
        <begin position="374"/>
        <end position="430"/>
    </location>
</feature>